<organism evidence="2 3">
    <name type="scientific">Mycena albidolilacea</name>
    <dbReference type="NCBI Taxonomy" id="1033008"/>
    <lineage>
        <taxon>Eukaryota</taxon>
        <taxon>Fungi</taxon>
        <taxon>Dikarya</taxon>
        <taxon>Basidiomycota</taxon>
        <taxon>Agaricomycotina</taxon>
        <taxon>Agaricomycetes</taxon>
        <taxon>Agaricomycetidae</taxon>
        <taxon>Agaricales</taxon>
        <taxon>Marasmiineae</taxon>
        <taxon>Mycenaceae</taxon>
        <taxon>Mycena</taxon>
    </lineage>
</organism>
<comment type="caution">
    <text evidence="2">The sequence shown here is derived from an EMBL/GenBank/DDBJ whole genome shotgun (WGS) entry which is preliminary data.</text>
</comment>
<evidence type="ECO:0000256" key="1">
    <source>
        <dbReference type="SAM" id="SignalP"/>
    </source>
</evidence>
<dbReference type="EMBL" id="JARIHO010000138">
    <property type="protein sequence ID" value="KAJ7301311.1"/>
    <property type="molecule type" value="Genomic_DNA"/>
</dbReference>
<proteinExistence type="predicted"/>
<gene>
    <name evidence="2" type="ORF">DFH08DRAFT_978865</name>
</gene>
<dbReference type="Proteomes" id="UP001218218">
    <property type="component" value="Unassembled WGS sequence"/>
</dbReference>
<keyword evidence="3" id="KW-1185">Reference proteome</keyword>
<keyword evidence="1" id="KW-0732">Signal</keyword>
<accession>A0AAD7E7P0</accession>
<evidence type="ECO:0000313" key="2">
    <source>
        <dbReference type="EMBL" id="KAJ7301311.1"/>
    </source>
</evidence>
<protein>
    <submittedName>
        <fullName evidence="2">Uncharacterized protein</fullName>
    </submittedName>
</protein>
<evidence type="ECO:0000313" key="3">
    <source>
        <dbReference type="Proteomes" id="UP001218218"/>
    </source>
</evidence>
<name>A0AAD7E7P0_9AGAR</name>
<sequence>MFFSNALLISVSLVGLLIPRAVAVPAANVTVAVAQINPVVSIPIISSVLGAPYVFAFQLPADALKLGVVPLIDQVKASQAATNAIGVANPIGLVASATVLWGKSLLVEAICGLGGGDPLTKALASVSSLLSELLSCLANPLAPILTPNANGGALARAIAGLLALAGPLMLGGSSLASVNALILADIVAAVTNLKTLIGSCPTCATDPQFLGQVSSLLGGLALPGLP</sequence>
<feature type="chain" id="PRO_5042078901" evidence="1">
    <location>
        <begin position="24"/>
        <end position="226"/>
    </location>
</feature>
<dbReference type="AlphaFoldDB" id="A0AAD7E7P0"/>
<feature type="signal peptide" evidence="1">
    <location>
        <begin position="1"/>
        <end position="23"/>
    </location>
</feature>
<reference evidence="2" key="1">
    <citation type="submission" date="2023-03" db="EMBL/GenBank/DDBJ databases">
        <title>Massive genome expansion in bonnet fungi (Mycena s.s.) driven by repeated elements and novel gene families across ecological guilds.</title>
        <authorList>
            <consortium name="Lawrence Berkeley National Laboratory"/>
            <person name="Harder C.B."/>
            <person name="Miyauchi S."/>
            <person name="Viragh M."/>
            <person name="Kuo A."/>
            <person name="Thoen E."/>
            <person name="Andreopoulos B."/>
            <person name="Lu D."/>
            <person name="Skrede I."/>
            <person name="Drula E."/>
            <person name="Henrissat B."/>
            <person name="Morin E."/>
            <person name="Kohler A."/>
            <person name="Barry K."/>
            <person name="LaButti K."/>
            <person name="Morin E."/>
            <person name="Salamov A."/>
            <person name="Lipzen A."/>
            <person name="Mereny Z."/>
            <person name="Hegedus B."/>
            <person name="Baldrian P."/>
            <person name="Stursova M."/>
            <person name="Weitz H."/>
            <person name="Taylor A."/>
            <person name="Grigoriev I.V."/>
            <person name="Nagy L.G."/>
            <person name="Martin F."/>
            <person name="Kauserud H."/>
        </authorList>
    </citation>
    <scope>NUCLEOTIDE SEQUENCE</scope>
    <source>
        <strain evidence="2">CBHHK002</strain>
    </source>
</reference>